<reference evidence="12" key="2">
    <citation type="submission" date="2022-06" db="EMBL/GenBank/DDBJ databases">
        <title>Detection of beta-lactamases in bacteria of animal origin.</title>
        <authorList>
            <person name="Mlynarcik P."/>
            <person name="Zdarska V."/>
            <person name="Chudobova H."/>
            <person name="Prochazkova P."/>
            <person name="Hricova K."/>
            <person name="Mezerova K."/>
            <person name="Bardon J."/>
            <person name="Dolejska M."/>
            <person name="Sukkar I."/>
            <person name="Kolar M."/>
        </authorList>
    </citation>
    <scope>NUCLEOTIDE SEQUENCE</scope>
    <source>
        <strain evidence="12">S 300-3</strain>
    </source>
</reference>
<comment type="function">
    <text evidence="11">Allosteric enzyme that catalyzes the rate-limiting step in glycogen catabolism, the phosphorolytic cleavage of glycogen to produce glucose-1-phosphate, and plays a central role in maintaining cellular and organismal glucose homeostasis.</text>
</comment>
<comment type="cofactor">
    <cofactor evidence="2 11">
        <name>pyridoxal 5'-phosphate</name>
        <dbReference type="ChEBI" id="CHEBI:597326"/>
    </cofactor>
</comment>
<dbReference type="RefSeq" id="WP_014854433.1">
    <property type="nucleotide sequence ID" value="NZ_DALZTO010000001.1"/>
</dbReference>
<comment type="catalytic activity">
    <reaction evidence="1 11">
        <text>[(1-&gt;4)-alpha-D-glucosyl](n) + phosphate = [(1-&gt;4)-alpha-D-glucosyl](n-1) + alpha-D-glucose 1-phosphate</text>
        <dbReference type="Rhea" id="RHEA:41732"/>
        <dbReference type="Rhea" id="RHEA-COMP:9584"/>
        <dbReference type="Rhea" id="RHEA-COMP:9586"/>
        <dbReference type="ChEBI" id="CHEBI:15444"/>
        <dbReference type="ChEBI" id="CHEBI:43474"/>
        <dbReference type="ChEBI" id="CHEBI:58601"/>
        <dbReference type="EC" id="2.4.1.1"/>
    </reaction>
</comment>
<evidence type="ECO:0000256" key="1">
    <source>
        <dbReference type="ARBA" id="ARBA00001275"/>
    </source>
</evidence>
<evidence type="ECO:0000256" key="4">
    <source>
        <dbReference type="ARBA" id="ARBA00022533"/>
    </source>
</evidence>
<keyword evidence="5 11" id="KW-0328">Glycosyltransferase</keyword>
<dbReference type="NCBIfam" id="TIGR02093">
    <property type="entry name" value="P_ylase"/>
    <property type="match status" value="1"/>
</dbReference>
<dbReference type="Gene3D" id="3.40.50.2000">
    <property type="entry name" value="Glycogen Phosphorylase B"/>
    <property type="match status" value="2"/>
</dbReference>
<evidence type="ECO:0000256" key="2">
    <source>
        <dbReference type="ARBA" id="ARBA00001933"/>
    </source>
</evidence>
<dbReference type="GO" id="GO:0008184">
    <property type="term" value="F:glycogen phosphorylase activity"/>
    <property type="evidence" value="ECO:0007669"/>
    <property type="project" value="InterPro"/>
</dbReference>
<dbReference type="EMBL" id="RFFL01000001">
    <property type="protein sequence ID" value="RMI03114.1"/>
    <property type="molecule type" value="Genomic_DNA"/>
</dbReference>
<dbReference type="PANTHER" id="PTHR11468:SF3">
    <property type="entry name" value="GLYCOGEN PHOSPHORYLASE, LIVER FORM"/>
    <property type="match status" value="1"/>
</dbReference>
<dbReference type="InterPro" id="IPR035090">
    <property type="entry name" value="Pyridoxal_P_attach_site"/>
</dbReference>
<dbReference type="Pfam" id="PF00343">
    <property type="entry name" value="Phosphorylase"/>
    <property type="match status" value="1"/>
</dbReference>
<dbReference type="EC" id="2.4.1.1" evidence="11"/>
<dbReference type="GO" id="GO:0005737">
    <property type="term" value="C:cytoplasm"/>
    <property type="evidence" value="ECO:0007669"/>
    <property type="project" value="TreeGrafter"/>
</dbReference>
<dbReference type="PROSITE" id="PS00102">
    <property type="entry name" value="PHOSPHORYLASE"/>
    <property type="match status" value="1"/>
</dbReference>
<dbReference type="GO" id="GO:0005980">
    <property type="term" value="P:glycogen catabolic process"/>
    <property type="evidence" value="ECO:0007669"/>
    <property type="project" value="TreeGrafter"/>
</dbReference>
<keyword evidence="6 11" id="KW-0808">Transferase</keyword>
<dbReference type="EMBL" id="JAMYBS010000002">
    <property type="protein sequence ID" value="MCO7543652.1"/>
    <property type="molecule type" value="Genomic_DNA"/>
</dbReference>
<gene>
    <name evidence="13" type="ORF">EA795_01240</name>
    <name evidence="12" type="ORF">NJF43_02660</name>
</gene>
<dbReference type="FunFam" id="3.40.50.2000:FF:000003">
    <property type="entry name" value="Alpha-1,4 glucan phosphorylase"/>
    <property type="match status" value="1"/>
</dbReference>
<evidence type="ECO:0000256" key="6">
    <source>
        <dbReference type="ARBA" id="ARBA00022679"/>
    </source>
</evidence>
<dbReference type="Proteomes" id="UP001165292">
    <property type="component" value="Unassembled WGS sequence"/>
</dbReference>
<name>A0AA41WE54_9GAMM</name>
<evidence type="ECO:0000313" key="13">
    <source>
        <dbReference type="EMBL" id="RMI03114.1"/>
    </source>
</evidence>
<dbReference type="SUPFAM" id="SSF53756">
    <property type="entry name" value="UDP-Glycosyltransferase/glycogen phosphorylase"/>
    <property type="match status" value="1"/>
</dbReference>
<accession>A0AA41WE54</accession>
<keyword evidence="4" id="KW-0021">Allosteric enzyme</keyword>
<feature type="modified residue" description="N6-(pyridoxal phosphate)lysine" evidence="10">
    <location>
        <position position="670"/>
    </location>
</feature>
<evidence type="ECO:0000256" key="7">
    <source>
        <dbReference type="ARBA" id="ARBA00022898"/>
    </source>
</evidence>
<evidence type="ECO:0000256" key="10">
    <source>
        <dbReference type="PIRSR" id="PIRSR000460-1"/>
    </source>
</evidence>
<proteinExistence type="inferred from homology"/>
<evidence type="ECO:0000256" key="3">
    <source>
        <dbReference type="ARBA" id="ARBA00006047"/>
    </source>
</evidence>
<dbReference type="AlphaFoldDB" id="A0AA41WE54"/>
<keyword evidence="8 11" id="KW-0119">Carbohydrate metabolism</keyword>
<evidence type="ECO:0000256" key="5">
    <source>
        <dbReference type="ARBA" id="ARBA00022676"/>
    </source>
</evidence>
<dbReference type="FunFam" id="3.40.50.2000:FF:000807">
    <property type="entry name" value="Alpha-glucan phosphorylase 2, cytosolic"/>
    <property type="match status" value="1"/>
</dbReference>
<dbReference type="GeneID" id="84607653"/>
<evidence type="ECO:0000256" key="9">
    <source>
        <dbReference type="ARBA" id="ARBA00025174"/>
    </source>
</evidence>
<dbReference type="PIRSF" id="PIRSF000460">
    <property type="entry name" value="Pprylas_GlgP"/>
    <property type="match status" value="1"/>
</dbReference>
<keyword evidence="7 10" id="KW-0663">Pyridoxal phosphate</keyword>
<dbReference type="InterPro" id="IPR000811">
    <property type="entry name" value="Glyco_trans_35"/>
</dbReference>
<organism evidence="12 15">
    <name type="scientific">Stutzerimonas nitrititolerans</name>
    <dbReference type="NCBI Taxonomy" id="2482751"/>
    <lineage>
        <taxon>Bacteria</taxon>
        <taxon>Pseudomonadati</taxon>
        <taxon>Pseudomonadota</taxon>
        <taxon>Gammaproteobacteria</taxon>
        <taxon>Pseudomonadales</taxon>
        <taxon>Pseudomonadaceae</taxon>
        <taxon>Stutzerimonas</taxon>
    </lineage>
</organism>
<dbReference type="PANTHER" id="PTHR11468">
    <property type="entry name" value="GLYCOGEN PHOSPHORYLASE"/>
    <property type="match status" value="1"/>
</dbReference>
<keyword evidence="14" id="KW-1185">Reference proteome</keyword>
<evidence type="ECO:0000313" key="15">
    <source>
        <dbReference type="Proteomes" id="UP001165292"/>
    </source>
</evidence>
<evidence type="ECO:0000313" key="12">
    <source>
        <dbReference type="EMBL" id="MCO7543652.1"/>
    </source>
</evidence>
<reference evidence="13 14" key="1">
    <citation type="submission" date="2018-10" db="EMBL/GenBank/DDBJ databases">
        <title>Pseudomonas sp. GL14 genome.</title>
        <authorList>
            <person name="Peng J."/>
            <person name="Liu Z.-P."/>
        </authorList>
    </citation>
    <scope>NUCLEOTIDE SEQUENCE [LARGE SCALE GENOMIC DNA]</scope>
    <source>
        <strain evidence="13 14">GL14</strain>
    </source>
</reference>
<comment type="function">
    <text evidence="9">Phosphorylase is an important allosteric enzyme in carbohydrate metabolism. Enzymes from different sources differ in their regulatory mechanisms and in their natural substrates. However, all known phosphorylases share catalytic and structural properties.</text>
</comment>
<comment type="similarity">
    <text evidence="3 11">Belongs to the glycogen phosphorylase family.</text>
</comment>
<dbReference type="CDD" id="cd04300">
    <property type="entry name" value="GT35_Glycogen_Phosphorylase"/>
    <property type="match status" value="1"/>
</dbReference>
<sequence>MTQESNLPSPDDIATFRENILRKLTYAIGKDAGHASQLDWYEAVALATRDRMIDRWMDRTRETYRQNGKRVYYLSLEFLIGRLLTDSLSNLGLLDIAREALAELGVDFDQIRLQEPDAALGNGGLGRLAACFMESMATLGIAAYGYGIRYDHGLFRQAIVDGWQHEQTETWLNFGNPWEFERAEVSYLIGFGGHVTALPRAGDEQALSQHFWHWAEGVRAIAYDTPTVGWRGSSVNTLRLWRARAEADFHLERFNAGDHIGAVAEEARAESISRVLYPADSTEAGQELRLRQEYFFVAASLQDLLRRHLDQHQSVLSLPEYNAIQLNDTHPAIAVAELMRLLVDVHDVPWEKAWALTVATLSYTNHTLLPEALETWPVGLMERLLPRHMQIIYLINAQHLDSLRARDINDARLLRSVSLIEEDHGRRVRMGNLAFLGSHCVNGVSALHTQLMRETVFTDLHRLYPQRISNKTNGITFRRWLYQANPSLTRLLVEHVGEELLDAPETRLRELEPFAEQAEFRRRFAEQRLANKELLAGLIQERVGIRVDPHALFDVHVKRIHEYKRQLLNLLHTVALYQAIRADPGGDWVPRVKIFAGKAAASYHTAKLIIKLTNDIARTINDDPTVRDLLKVVFLPNYNVSLAERIIPAADLSEQISTAGLEASGTSNMKFALNGALTIGTLDGANVEMSEQIGLEHMFIFGMTAQEVEARKQAGEYNAEATIYQSPRLNEVLMAIRNGAFSADDPGRYTALIDGITWHDTFMVCADFEAYWQAQREVEKRWRDPARWWRSAVLNTARTGWFSSDRTIREYAEEIWKVM</sequence>
<comment type="caution">
    <text evidence="12">The sequence shown here is derived from an EMBL/GenBank/DDBJ whole genome shotgun (WGS) entry which is preliminary data.</text>
</comment>
<dbReference type="GO" id="GO:0030170">
    <property type="term" value="F:pyridoxal phosphate binding"/>
    <property type="evidence" value="ECO:0007669"/>
    <property type="project" value="InterPro"/>
</dbReference>
<evidence type="ECO:0000256" key="11">
    <source>
        <dbReference type="RuleBase" id="RU000587"/>
    </source>
</evidence>
<evidence type="ECO:0000256" key="8">
    <source>
        <dbReference type="ARBA" id="ARBA00023277"/>
    </source>
</evidence>
<dbReference type="InterPro" id="IPR011833">
    <property type="entry name" value="Glycg_phsphrylas"/>
</dbReference>
<evidence type="ECO:0000313" key="14">
    <source>
        <dbReference type="Proteomes" id="UP000269134"/>
    </source>
</evidence>
<protein>
    <recommendedName>
        <fullName evidence="11">Alpha-1,4 glucan phosphorylase</fullName>
        <ecNumber evidence="11">2.4.1.1</ecNumber>
    </recommendedName>
</protein>
<dbReference type="Proteomes" id="UP000269134">
    <property type="component" value="Unassembled WGS sequence"/>
</dbReference>